<dbReference type="Pfam" id="PF24758">
    <property type="entry name" value="LRR_At5g56370"/>
    <property type="match status" value="1"/>
</dbReference>
<dbReference type="PANTHER" id="PTHR31900">
    <property type="entry name" value="F-BOX/RNI SUPERFAMILY PROTEIN-RELATED"/>
    <property type="match status" value="1"/>
</dbReference>
<dbReference type="InterPro" id="IPR053781">
    <property type="entry name" value="F-box_AtFBL13-like"/>
</dbReference>
<dbReference type="PANTHER" id="PTHR31900:SF33">
    <property type="entry name" value="PROTEIN WITH RNI-LIKE_FBD-LIKE DOMAIN"/>
    <property type="match status" value="1"/>
</dbReference>
<name>A0A0D3CAW4_BRAOL</name>
<reference evidence="2" key="2">
    <citation type="submission" date="2015-03" db="UniProtKB">
        <authorList>
            <consortium name="EnsemblPlants"/>
        </authorList>
    </citation>
    <scope>IDENTIFICATION</scope>
</reference>
<dbReference type="Gramene" id="Bo5g022280.1">
    <property type="protein sequence ID" value="Bo5g022280.1"/>
    <property type="gene ID" value="Bo5g022280"/>
</dbReference>
<dbReference type="EnsemblPlants" id="Bo5g022280.1">
    <property type="protein sequence ID" value="Bo5g022280.1"/>
    <property type="gene ID" value="Bo5g022280"/>
</dbReference>
<reference evidence="2 3" key="1">
    <citation type="journal article" date="2014" name="Genome Biol.">
        <title>Transcriptome and methylome profiling reveals relics of genome dominance in the mesopolyploid Brassica oleracea.</title>
        <authorList>
            <person name="Parkin I.A."/>
            <person name="Koh C."/>
            <person name="Tang H."/>
            <person name="Robinson S.J."/>
            <person name="Kagale S."/>
            <person name="Clarke W.E."/>
            <person name="Town C.D."/>
            <person name="Nixon J."/>
            <person name="Krishnakumar V."/>
            <person name="Bidwell S.L."/>
            <person name="Denoeud F."/>
            <person name="Belcram H."/>
            <person name="Links M.G."/>
            <person name="Just J."/>
            <person name="Clarke C."/>
            <person name="Bender T."/>
            <person name="Huebert T."/>
            <person name="Mason A.S."/>
            <person name="Pires J.C."/>
            <person name="Barker G."/>
            <person name="Moore J."/>
            <person name="Walley P.G."/>
            <person name="Manoli S."/>
            <person name="Batley J."/>
            <person name="Edwards D."/>
            <person name="Nelson M.N."/>
            <person name="Wang X."/>
            <person name="Paterson A.H."/>
            <person name="King G."/>
            <person name="Bancroft I."/>
            <person name="Chalhoub B."/>
            <person name="Sharpe A.G."/>
        </authorList>
    </citation>
    <scope>NUCLEOTIDE SEQUENCE</scope>
    <source>
        <strain evidence="2 3">cv. TO1000</strain>
    </source>
</reference>
<dbReference type="InterPro" id="IPR001810">
    <property type="entry name" value="F-box_dom"/>
</dbReference>
<feature type="domain" description="F-box" evidence="1">
    <location>
        <begin position="14"/>
        <end position="64"/>
    </location>
</feature>
<evidence type="ECO:0000259" key="1">
    <source>
        <dbReference type="PROSITE" id="PS50181"/>
    </source>
</evidence>
<dbReference type="HOGENOM" id="CLU_010721_1_3_1"/>
<dbReference type="SUPFAM" id="SSF81383">
    <property type="entry name" value="F-box domain"/>
    <property type="match status" value="1"/>
</dbReference>
<evidence type="ECO:0000313" key="3">
    <source>
        <dbReference type="Proteomes" id="UP000032141"/>
    </source>
</evidence>
<dbReference type="AlphaFoldDB" id="A0A0D3CAW4"/>
<dbReference type="InterPro" id="IPR050232">
    <property type="entry name" value="FBL13/AtMIF1-like"/>
</dbReference>
<protein>
    <recommendedName>
        <fullName evidence="1">F-box domain-containing protein</fullName>
    </recommendedName>
</protein>
<proteinExistence type="predicted"/>
<dbReference type="SUPFAM" id="SSF52047">
    <property type="entry name" value="RNI-like"/>
    <property type="match status" value="1"/>
</dbReference>
<dbReference type="InterPro" id="IPR055411">
    <property type="entry name" value="LRR_FXL15/At3g58940/PEG3-like"/>
</dbReference>
<organism evidence="2 3">
    <name type="scientific">Brassica oleracea var. oleracea</name>
    <dbReference type="NCBI Taxonomy" id="109376"/>
    <lineage>
        <taxon>Eukaryota</taxon>
        <taxon>Viridiplantae</taxon>
        <taxon>Streptophyta</taxon>
        <taxon>Embryophyta</taxon>
        <taxon>Tracheophyta</taxon>
        <taxon>Spermatophyta</taxon>
        <taxon>Magnoliopsida</taxon>
        <taxon>eudicotyledons</taxon>
        <taxon>Gunneridae</taxon>
        <taxon>Pentapetalae</taxon>
        <taxon>rosids</taxon>
        <taxon>malvids</taxon>
        <taxon>Brassicales</taxon>
        <taxon>Brassicaceae</taxon>
        <taxon>Brassiceae</taxon>
        <taxon>Brassica</taxon>
    </lineage>
</organism>
<dbReference type="Gene3D" id="1.20.1280.50">
    <property type="match status" value="1"/>
</dbReference>
<evidence type="ECO:0000313" key="2">
    <source>
        <dbReference type="EnsemblPlants" id="Bo5g022280.1"/>
    </source>
</evidence>
<sequence>MDGETAVKENQRNFDRLSNLPDSLLCKILSDFPTKESVCTSVLSKRWRNLWLNVPALDLIFRKFRDENVFIIHLEMVIYDDDSTLETLILSCPVLEELTIFRDPNDSLEEAVHVRSQSLKSLKIDRKRWESDGHFVVAIDAPVLECMSLGDLLSDSFIIHNIGPSAKVDIDVLFNVGYGEPMEPDDSSKIMTRKFLTGLSTVSDMTISADTLNVIHDYCEMEQLPQFSNLSCLHACFEDTSWEMLPTFLESCPNLHSVVLEFAYLPENEQVDLSSVPQCFQSSLEFVYLKTPYVVNIQKEGNPLTGTTTASVLQLVLLACLLPRYFVGHVASLCYVQASLGEKK</sequence>
<dbReference type="CDD" id="cd22160">
    <property type="entry name" value="F-box_AtFBL13-like"/>
    <property type="match status" value="1"/>
</dbReference>
<dbReference type="OMA" id="FLESSWE"/>
<dbReference type="Pfam" id="PF00646">
    <property type="entry name" value="F-box"/>
    <property type="match status" value="1"/>
</dbReference>
<dbReference type="Proteomes" id="UP000032141">
    <property type="component" value="Chromosome C5"/>
</dbReference>
<accession>A0A0D3CAW4</accession>
<dbReference type="InterPro" id="IPR036047">
    <property type="entry name" value="F-box-like_dom_sf"/>
</dbReference>
<keyword evidence="3" id="KW-1185">Reference proteome</keyword>
<dbReference type="PROSITE" id="PS50181">
    <property type="entry name" value="FBOX"/>
    <property type="match status" value="1"/>
</dbReference>